<dbReference type="EMBL" id="JANLFC010000081">
    <property type="protein sequence ID" value="MCR4450781.1"/>
    <property type="molecule type" value="Genomic_DNA"/>
</dbReference>
<dbReference type="InterPro" id="IPR027417">
    <property type="entry name" value="P-loop_NTPase"/>
</dbReference>
<comment type="caution">
    <text evidence="1">The sequence shown here is derived from an EMBL/GenBank/DDBJ whole genome shotgun (WGS) entry which is preliminary data.</text>
</comment>
<dbReference type="InterPro" id="IPR017647">
    <property type="entry name" value="Dnd_assoc_3"/>
</dbReference>
<protein>
    <submittedName>
        <fullName evidence="1">DNA phosphorothioation-dependent restriction protein DptF</fullName>
    </submittedName>
</protein>
<dbReference type="InterPro" id="IPR051162">
    <property type="entry name" value="T4SS_component"/>
</dbReference>
<organism evidence="1 2">
    <name type="scientific">Aeromonas veronii</name>
    <dbReference type="NCBI Taxonomy" id="654"/>
    <lineage>
        <taxon>Bacteria</taxon>
        <taxon>Pseudomonadati</taxon>
        <taxon>Pseudomonadota</taxon>
        <taxon>Gammaproteobacteria</taxon>
        <taxon>Aeromonadales</taxon>
        <taxon>Aeromonadaceae</taxon>
        <taxon>Aeromonas</taxon>
    </lineage>
</organism>
<dbReference type="SUPFAM" id="SSF52540">
    <property type="entry name" value="P-loop containing nucleoside triphosphate hydrolases"/>
    <property type="match status" value="1"/>
</dbReference>
<reference evidence="1" key="1">
    <citation type="submission" date="2022-08" db="EMBL/GenBank/DDBJ databases">
        <title>A global survey of hypervirulent Aeromonas hydrophila identified this emerging pathogen in farmed fish in the lower Mekong River basin.</title>
        <authorList>
            <person name="Xu T."/>
            <person name="Rasmussen-Ivey C.R."/>
            <person name="Moen F.S."/>
            <person name="Fernandez Bravo A."/>
            <person name="Lamy B."/>
            <person name="Beaz-Hidalgo R."/>
            <person name="Khan C.D."/>
            <person name="Castro Escarpulli G."/>
            <person name="Yasin I.S.M."/>
            <person name="Figueras M.J."/>
            <person name="Azzam Sayuti M."/>
            <person name="Karim M.M."/>
            <person name="Alam K.M."/>
            <person name="Le T.T.T."/>
            <person name="Thao N.H.P."/>
            <person name="Addo S."/>
            <person name="Duodu S."/>
            <person name="Ali S."/>
            <person name="Mey S."/>
            <person name="Somony T."/>
            <person name="Liles M.R."/>
        </authorList>
    </citation>
    <scope>NUCLEOTIDE SEQUENCE</scope>
    <source>
        <strain evidence="1">0.14</strain>
    </source>
</reference>
<accession>A0AAW5MKH4</accession>
<dbReference type="PANTHER" id="PTHR30121">
    <property type="entry name" value="UNCHARACTERIZED PROTEIN YJGR-RELATED"/>
    <property type="match status" value="1"/>
</dbReference>
<dbReference type="AlphaFoldDB" id="A0AAW5MKH4"/>
<dbReference type="Proteomes" id="UP001204061">
    <property type="component" value="Unassembled WGS sequence"/>
</dbReference>
<dbReference type="Gene3D" id="3.40.50.300">
    <property type="entry name" value="P-loop containing nucleotide triphosphate hydrolases"/>
    <property type="match status" value="1"/>
</dbReference>
<evidence type="ECO:0000313" key="2">
    <source>
        <dbReference type="Proteomes" id="UP001204061"/>
    </source>
</evidence>
<dbReference type="NCBIfam" id="TIGR03238">
    <property type="entry name" value="dnd_assoc_3"/>
    <property type="match status" value="1"/>
</dbReference>
<gene>
    <name evidence="1" type="primary">dptF</name>
    <name evidence="1" type="ORF">NS965_20570</name>
</gene>
<dbReference type="PANTHER" id="PTHR30121:SF6">
    <property type="entry name" value="SLR6007 PROTEIN"/>
    <property type="match status" value="1"/>
</dbReference>
<evidence type="ECO:0000313" key="1">
    <source>
        <dbReference type="EMBL" id="MCR4450781.1"/>
    </source>
</evidence>
<name>A0AAW5MKH4_AERVE</name>
<dbReference type="RefSeq" id="WP_257726003.1">
    <property type="nucleotide sequence ID" value="NZ_JANLFC010000081.1"/>
</dbReference>
<proteinExistence type="predicted"/>
<sequence>MINLKEPYKYAFNSSLSMIQYVTILPIWKLQGYTVSSISLRKALGVLAKSSSFSVKTTTQRQRDLFDDLKDYLYVTPEIEHDFEKCLRALLLGEYVFLCGSSGDGKSEILSRSYDQYKDRYSFHLDATHSFSPHQSVIDALNELFDRAGDGAQPLVVGINIGMLANFAKEGAERHSVLRSVIERFLDSGERTQGAYHFLDFESYPKFRFNDDAGSYSSFIRQVLMQVDKLYLYQVMPPAQLAPLLTEREWWLKGENTLASVPDYPEGFVVAHIENDSFFVPHYQMTERGVLQVELPYALLGSLIQTCSAPALYGDMPMHTATGFADILAQAFGLGPKQQLRLRKLILDAYELAGISRADASTWSRPAPTLAQVCDLYLEQEKVEEDSLYAALDSLVTYEIFETMPDKVSSRYELLDGVTVIELAGYSPQIQNLVVALTLDLFYSQMQKRGKPKVNGDYRQITKMTLVDEADNFMSQDFPSLRKILKEGREYGVGVILSTQDLSHFKTGENNYGSYILTWVVHRVVEIKNADIKAIFNKDDKTEQEQLMETIHKLDKYFSLYIDGDKKVSMMRDRTFWEL</sequence>